<dbReference type="Ensembl" id="ENSSRHT00000094613.1">
    <property type="protein sequence ID" value="ENSSRHP00000092126.1"/>
    <property type="gene ID" value="ENSSRHG00000045453.1"/>
</dbReference>
<name>A0A673MQW2_9TELE</name>
<evidence type="ECO:0000256" key="1">
    <source>
        <dbReference type="ARBA" id="ARBA00023489"/>
    </source>
</evidence>
<feature type="compositionally biased region" description="Acidic residues" evidence="2">
    <location>
        <begin position="139"/>
        <end position="151"/>
    </location>
</feature>
<keyword evidence="5" id="KW-1185">Reference proteome</keyword>
<gene>
    <name evidence="4" type="primary">LOC107734566</name>
</gene>
<evidence type="ECO:0000313" key="5">
    <source>
        <dbReference type="Proteomes" id="UP000472270"/>
    </source>
</evidence>
<dbReference type="RefSeq" id="XP_016402036.1">
    <property type="nucleotide sequence ID" value="XM_016546550.1"/>
</dbReference>
<dbReference type="AlphaFoldDB" id="A0A673MQW2"/>
<reference evidence="4" key="1">
    <citation type="submission" date="2025-08" db="UniProtKB">
        <authorList>
            <consortium name="Ensembl"/>
        </authorList>
    </citation>
    <scope>IDENTIFICATION</scope>
</reference>
<feature type="compositionally biased region" description="Basic and acidic residues" evidence="2">
    <location>
        <begin position="293"/>
        <end position="355"/>
    </location>
</feature>
<dbReference type="PANTHER" id="PTHR46370:SF1">
    <property type="entry name" value="GPALPP MOTIFS-CONTAINING PROTEIN 1"/>
    <property type="match status" value="1"/>
</dbReference>
<sequence length="421" mass="47045">MSTQNIIGSALTPMMEKSKNDDSDEEGAIIGPALPPKYKASESSSSCEDSDQEEVVFKRAKYSSSSSSSSSSRNRPSSNSRSNVKDEIDIKQVDKDEEEDDDGFFGPALPPGYQKRDKSPKGPPLLGPALPPGFKKQEDDDDDDDDEDAEDDTRGFLGPALPPGYQKLDRSPERPPVGPALPPGFKRQDADEDEEEGKRDAREFLLPALPPGYTPAESSGEEEDDDYVIGPMPSKGPSQDSVALDIERRAQRMKDKLTGVDTGSKVLRESWMTELPPELQHVGLEARTFKKRSGPENKDRSIWTDTPADRERKARERLEAKEKGESAKDDGPCLSHKELEMAEKVSKYNESKRGESLISMHTKKIKRKAEEDASKPVERRPFDRDADLQVNRFDEAQKKALLKKSQELNTRFSHSKDRMFL</sequence>
<dbReference type="InterPro" id="IPR022226">
    <property type="entry name" value="DUF3752"/>
</dbReference>
<feature type="compositionally biased region" description="Basic and acidic residues" evidence="2">
    <location>
        <begin position="83"/>
        <end position="94"/>
    </location>
</feature>
<feature type="compositionally biased region" description="Pro residues" evidence="2">
    <location>
        <begin position="121"/>
        <end position="131"/>
    </location>
</feature>
<proteinExistence type="predicted"/>
<dbReference type="RefSeq" id="XP_016402037.1">
    <property type="nucleotide sequence ID" value="XM_016546551.1"/>
</dbReference>
<evidence type="ECO:0000256" key="2">
    <source>
        <dbReference type="SAM" id="MobiDB-lite"/>
    </source>
</evidence>
<feature type="domain" description="DUF3752" evidence="3">
    <location>
        <begin position="284"/>
        <end position="413"/>
    </location>
</feature>
<reference evidence="4" key="2">
    <citation type="submission" date="2025-09" db="UniProtKB">
        <authorList>
            <consortium name="Ensembl"/>
        </authorList>
    </citation>
    <scope>IDENTIFICATION</scope>
</reference>
<protein>
    <recommendedName>
        <fullName evidence="1">GPALPP motifs-containing protein 1</fullName>
    </recommendedName>
</protein>
<feature type="compositionally biased region" description="Basic and acidic residues" evidence="2">
    <location>
        <begin position="368"/>
        <end position="386"/>
    </location>
</feature>
<accession>A0A673MQW2</accession>
<dbReference type="Pfam" id="PF12572">
    <property type="entry name" value="DUF3752"/>
    <property type="match status" value="1"/>
</dbReference>
<feature type="region of interest" description="Disordered" evidence="2">
    <location>
        <begin position="285"/>
        <end position="386"/>
    </location>
</feature>
<organism evidence="4 5">
    <name type="scientific">Sinocyclocheilus rhinocerous</name>
    <dbReference type="NCBI Taxonomy" id="307959"/>
    <lineage>
        <taxon>Eukaryota</taxon>
        <taxon>Metazoa</taxon>
        <taxon>Chordata</taxon>
        <taxon>Craniata</taxon>
        <taxon>Vertebrata</taxon>
        <taxon>Euteleostomi</taxon>
        <taxon>Actinopterygii</taxon>
        <taxon>Neopterygii</taxon>
        <taxon>Teleostei</taxon>
        <taxon>Ostariophysi</taxon>
        <taxon>Cypriniformes</taxon>
        <taxon>Cyprinidae</taxon>
        <taxon>Cyprininae</taxon>
        <taxon>Sinocyclocheilus</taxon>
    </lineage>
</organism>
<dbReference type="InterPro" id="IPR046331">
    <property type="entry name" value="GPAM1-like"/>
</dbReference>
<feature type="region of interest" description="Disordered" evidence="2">
    <location>
        <begin position="1"/>
        <end position="241"/>
    </location>
</feature>
<dbReference type="OrthoDB" id="73491at2759"/>
<evidence type="ECO:0000259" key="3">
    <source>
        <dbReference type="Pfam" id="PF12572"/>
    </source>
</evidence>
<dbReference type="GeneID" id="107734566"/>
<dbReference type="PANTHER" id="PTHR46370">
    <property type="entry name" value="GPALPP MOTIFS-CONTAINING PROTEIN 1"/>
    <property type="match status" value="1"/>
</dbReference>
<dbReference type="Proteomes" id="UP000472270">
    <property type="component" value="Unassembled WGS sequence"/>
</dbReference>
<feature type="compositionally biased region" description="Low complexity" evidence="2">
    <location>
        <begin position="63"/>
        <end position="82"/>
    </location>
</feature>
<evidence type="ECO:0000313" key="4">
    <source>
        <dbReference type="Ensembl" id="ENSSRHP00000092126.1"/>
    </source>
</evidence>
<dbReference type="KEGG" id="srx:107734566"/>